<dbReference type="GO" id="GO:0006412">
    <property type="term" value="P:translation"/>
    <property type="evidence" value="ECO:0007669"/>
    <property type="project" value="UniProtKB-UniRule"/>
</dbReference>
<keyword evidence="4" id="KW-0694">RNA-binding</keyword>
<evidence type="ECO:0000313" key="7">
    <source>
        <dbReference type="Proteomes" id="UP000230586"/>
    </source>
</evidence>
<sequence length="150" mass="17277">MFLFRSKKKKEEEKDGLPKEVKDKNGFGRPKSSKILKRENTENIKTQKIQKRRNKDFKLESILVRPLITEKAGALGVFNQYVFEVSGKANKVEVKKSVEQIYGVRPMSVNMSNVLGKGVRFGRRISQCKSWRKAIVTLREGDKIEVYEGV</sequence>
<feature type="region of interest" description="Disordered" evidence="5">
    <location>
        <begin position="1"/>
        <end position="49"/>
    </location>
</feature>
<proteinExistence type="inferred from homology"/>
<evidence type="ECO:0000313" key="6">
    <source>
        <dbReference type="EMBL" id="PIU10313.1"/>
    </source>
</evidence>
<dbReference type="AlphaFoldDB" id="A0A2M6XRR2"/>
<comment type="function">
    <text evidence="4">One of the early assembly proteins it binds 23S rRNA. One of the proteins that surrounds the polypeptide exit tunnel on the outside of the ribosome. Forms the main docking site for trigger factor binding to the ribosome.</text>
</comment>
<evidence type="ECO:0000256" key="5">
    <source>
        <dbReference type="SAM" id="MobiDB-lite"/>
    </source>
</evidence>
<dbReference type="PANTHER" id="PTHR11620">
    <property type="entry name" value="60S RIBOSOMAL PROTEIN L23A"/>
    <property type="match status" value="1"/>
</dbReference>
<dbReference type="GO" id="GO:1990904">
    <property type="term" value="C:ribonucleoprotein complex"/>
    <property type="evidence" value="ECO:0007669"/>
    <property type="project" value="UniProtKB-KW"/>
</dbReference>
<dbReference type="Proteomes" id="UP000230586">
    <property type="component" value="Unassembled WGS sequence"/>
</dbReference>
<dbReference type="EMBL" id="PEXX01000055">
    <property type="protein sequence ID" value="PIU10313.1"/>
    <property type="molecule type" value="Genomic_DNA"/>
</dbReference>
<keyword evidence="4" id="KW-0699">rRNA-binding</keyword>
<feature type="compositionally biased region" description="Basic and acidic residues" evidence="5">
    <location>
        <begin position="9"/>
        <end position="26"/>
    </location>
</feature>
<dbReference type="NCBIfam" id="NF004363">
    <property type="entry name" value="PRK05738.2-4"/>
    <property type="match status" value="1"/>
</dbReference>
<comment type="subunit">
    <text evidence="4">Part of the 50S ribosomal subunit. Contacts protein L29, and trigger factor when it is bound to the ribosome.</text>
</comment>
<keyword evidence="3 4" id="KW-0687">Ribonucleoprotein</keyword>
<comment type="similarity">
    <text evidence="1 4">Belongs to the universal ribosomal protein uL23 family.</text>
</comment>
<dbReference type="Pfam" id="PF00276">
    <property type="entry name" value="Ribosomal_L23"/>
    <property type="match status" value="1"/>
</dbReference>
<reference evidence="7" key="1">
    <citation type="submission" date="2017-09" db="EMBL/GenBank/DDBJ databases">
        <title>Depth-based differentiation of microbial function through sediment-hosted aquifers and enrichment of novel symbionts in the deep terrestrial subsurface.</title>
        <authorList>
            <person name="Probst A.J."/>
            <person name="Ladd B."/>
            <person name="Jarett J.K."/>
            <person name="Geller-Mcgrath D.E."/>
            <person name="Sieber C.M.K."/>
            <person name="Emerson J.B."/>
            <person name="Anantharaman K."/>
            <person name="Thomas B.C."/>
            <person name="Malmstrom R."/>
            <person name="Stieglmeier M."/>
            <person name="Klingl A."/>
            <person name="Woyke T."/>
            <person name="Ryan C.M."/>
            <person name="Banfield J.F."/>
        </authorList>
    </citation>
    <scope>NUCLEOTIDE SEQUENCE [LARGE SCALE GENOMIC DNA]</scope>
</reference>
<evidence type="ECO:0000256" key="3">
    <source>
        <dbReference type="ARBA" id="ARBA00023274"/>
    </source>
</evidence>
<dbReference type="GO" id="GO:0005840">
    <property type="term" value="C:ribosome"/>
    <property type="evidence" value="ECO:0007669"/>
    <property type="project" value="UniProtKB-KW"/>
</dbReference>
<dbReference type="SUPFAM" id="SSF54189">
    <property type="entry name" value="Ribosomal proteins S24e, L23 and L15e"/>
    <property type="match status" value="1"/>
</dbReference>
<dbReference type="InterPro" id="IPR013025">
    <property type="entry name" value="Ribosomal_uL23-like"/>
</dbReference>
<dbReference type="InterPro" id="IPR012677">
    <property type="entry name" value="Nucleotide-bd_a/b_plait_sf"/>
</dbReference>
<dbReference type="GO" id="GO:0003735">
    <property type="term" value="F:structural constituent of ribosome"/>
    <property type="evidence" value="ECO:0007669"/>
    <property type="project" value="InterPro"/>
</dbReference>
<gene>
    <name evidence="4" type="primary">rplW</name>
    <name evidence="6" type="ORF">COT27_03765</name>
</gene>
<evidence type="ECO:0000256" key="1">
    <source>
        <dbReference type="ARBA" id="ARBA00006700"/>
    </source>
</evidence>
<accession>A0A2M6XRR2</accession>
<dbReference type="Gene3D" id="3.30.70.330">
    <property type="match status" value="1"/>
</dbReference>
<comment type="caution">
    <text evidence="6">The sequence shown here is derived from an EMBL/GenBank/DDBJ whole genome shotgun (WGS) entry which is preliminary data.</text>
</comment>
<evidence type="ECO:0000256" key="2">
    <source>
        <dbReference type="ARBA" id="ARBA00022980"/>
    </source>
</evidence>
<evidence type="ECO:0000256" key="4">
    <source>
        <dbReference type="HAMAP-Rule" id="MF_01369"/>
    </source>
</evidence>
<keyword evidence="2 4" id="KW-0689">Ribosomal protein</keyword>
<name>A0A2M6XRR2_9BACT</name>
<organism evidence="6 7">
    <name type="scientific">Candidatus Kuenenbacteria bacterium CG08_land_8_20_14_0_20_37_23</name>
    <dbReference type="NCBI Taxonomy" id="1974617"/>
    <lineage>
        <taxon>Bacteria</taxon>
        <taxon>Candidatus Kueneniibacteriota</taxon>
    </lineage>
</organism>
<dbReference type="GO" id="GO:0019843">
    <property type="term" value="F:rRNA binding"/>
    <property type="evidence" value="ECO:0007669"/>
    <property type="project" value="UniProtKB-UniRule"/>
</dbReference>
<dbReference type="HAMAP" id="MF_01369_B">
    <property type="entry name" value="Ribosomal_uL23_B"/>
    <property type="match status" value="1"/>
</dbReference>
<protein>
    <recommendedName>
        <fullName evidence="4">Large ribosomal subunit protein uL23</fullName>
    </recommendedName>
</protein>
<dbReference type="InterPro" id="IPR012678">
    <property type="entry name" value="Ribosomal_uL23/eL15/eS24_sf"/>
</dbReference>